<dbReference type="Proteomes" id="UP000076632">
    <property type="component" value="Unassembled WGS sequence"/>
</dbReference>
<evidence type="ECO:0000256" key="1">
    <source>
        <dbReference type="SAM" id="Coils"/>
    </source>
</evidence>
<sequence length="134" mass="15162">MTDDSLPSTLFRRGTSFSATTASTSFDPVKGYPQLAHEVGTEPSWLIFRRFSVLNARNLLYYQAELVQLEHELNELEARSDGKEDGESHHLEVARLMNSEPGSLGYKQWQKVQEIRGKLEHYSITSTTSINASK</sequence>
<evidence type="ECO:0000313" key="4">
    <source>
        <dbReference type="Proteomes" id="UP000076632"/>
    </source>
</evidence>
<dbReference type="PANTHER" id="PTHR34502">
    <property type="entry name" value="DUF6594 DOMAIN-CONTAINING PROTEIN-RELATED"/>
    <property type="match status" value="1"/>
</dbReference>
<name>A0A165GQG4_XYLHT</name>
<dbReference type="OrthoDB" id="3533814at2759"/>
<protein>
    <recommendedName>
        <fullName evidence="2">DUF6594 domain-containing protein</fullName>
    </recommendedName>
</protein>
<dbReference type="OMA" id="ERNHEWR"/>
<gene>
    <name evidence="3" type="ORF">L228DRAFT_246760</name>
</gene>
<accession>A0A165GQG4</accession>
<organism evidence="3 4">
    <name type="scientific">Xylona heveae (strain CBS 132557 / TC161)</name>
    <dbReference type="NCBI Taxonomy" id="1328760"/>
    <lineage>
        <taxon>Eukaryota</taxon>
        <taxon>Fungi</taxon>
        <taxon>Dikarya</taxon>
        <taxon>Ascomycota</taxon>
        <taxon>Pezizomycotina</taxon>
        <taxon>Xylonomycetes</taxon>
        <taxon>Xylonales</taxon>
        <taxon>Xylonaceae</taxon>
        <taxon>Xylona</taxon>
    </lineage>
</organism>
<reference evidence="3 4" key="1">
    <citation type="journal article" date="2016" name="Fungal Biol.">
        <title>The genome of Xylona heveae provides a window into fungal endophytism.</title>
        <authorList>
            <person name="Gazis R."/>
            <person name="Kuo A."/>
            <person name="Riley R."/>
            <person name="LaButti K."/>
            <person name="Lipzen A."/>
            <person name="Lin J."/>
            <person name="Amirebrahimi M."/>
            <person name="Hesse C.N."/>
            <person name="Spatafora J.W."/>
            <person name="Henrissat B."/>
            <person name="Hainaut M."/>
            <person name="Grigoriev I.V."/>
            <person name="Hibbett D.S."/>
        </authorList>
    </citation>
    <scope>NUCLEOTIDE SEQUENCE [LARGE SCALE GENOMIC DNA]</scope>
    <source>
        <strain evidence="3 4">TC161</strain>
    </source>
</reference>
<dbReference type="Pfam" id="PF20237">
    <property type="entry name" value="DUF6594"/>
    <property type="match status" value="1"/>
</dbReference>
<dbReference type="GeneID" id="28897626"/>
<dbReference type="AlphaFoldDB" id="A0A165GQG4"/>
<evidence type="ECO:0000313" key="3">
    <source>
        <dbReference type="EMBL" id="KZF22469.1"/>
    </source>
</evidence>
<evidence type="ECO:0000259" key="2">
    <source>
        <dbReference type="Pfam" id="PF20237"/>
    </source>
</evidence>
<feature type="coiled-coil region" evidence="1">
    <location>
        <begin position="59"/>
        <end position="86"/>
    </location>
</feature>
<dbReference type="RefSeq" id="XP_018188024.1">
    <property type="nucleotide sequence ID" value="XM_018332489.1"/>
</dbReference>
<dbReference type="STRING" id="1328760.A0A165GQG4"/>
<proteinExistence type="predicted"/>
<dbReference type="PANTHER" id="PTHR34502:SF5">
    <property type="entry name" value="DUF6594 DOMAIN-CONTAINING PROTEIN"/>
    <property type="match status" value="1"/>
</dbReference>
<dbReference type="InterPro" id="IPR046529">
    <property type="entry name" value="DUF6594"/>
</dbReference>
<dbReference type="InParanoid" id="A0A165GQG4"/>
<dbReference type="EMBL" id="KV407458">
    <property type="protein sequence ID" value="KZF22469.1"/>
    <property type="molecule type" value="Genomic_DNA"/>
</dbReference>
<feature type="domain" description="DUF6594" evidence="2">
    <location>
        <begin position="32"/>
        <end position="125"/>
    </location>
</feature>
<keyword evidence="4" id="KW-1185">Reference proteome</keyword>
<keyword evidence="1" id="KW-0175">Coiled coil</keyword>